<dbReference type="EMBL" id="UOFM01000117">
    <property type="protein sequence ID" value="VAW75036.1"/>
    <property type="molecule type" value="Genomic_DNA"/>
</dbReference>
<accession>A0A3B0Z2U5</accession>
<dbReference type="GO" id="GO:0005737">
    <property type="term" value="C:cytoplasm"/>
    <property type="evidence" value="ECO:0007669"/>
    <property type="project" value="TreeGrafter"/>
</dbReference>
<dbReference type="NCBIfam" id="TIGR00121">
    <property type="entry name" value="birA_ligase"/>
    <property type="match status" value="1"/>
</dbReference>
<keyword evidence="1 5" id="KW-0436">Ligase</keyword>
<dbReference type="Gene3D" id="3.30.930.10">
    <property type="entry name" value="Bira Bifunctional Protein, Domain 2"/>
    <property type="match status" value="1"/>
</dbReference>
<dbReference type="Gene3D" id="2.30.30.100">
    <property type="match status" value="1"/>
</dbReference>
<dbReference type="PROSITE" id="PS51733">
    <property type="entry name" value="BPL_LPL_CATALYTIC"/>
    <property type="match status" value="1"/>
</dbReference>
<proteinExistence type="inferred from homology"/>
<dbReference type="HAMAP" id="MF_00978">
    <property type="entry name" value="Bifunct_BirA"/>
    <property type="match status" value="1"/>
</dbReference>
<gene>
    <name evidence="5" type="ORF">MNBD_GAMMA14-2353</name>
</gene>
<reference evidence="5" key="1">
    <citation type="submission" date="2018-06" db="EMBL/GenBank/DDBJ databases">
        <authorList>
            <person name="Zhirakovskaya E."/>
        </authorList>
    </citation>
    <scope>NUCLEOTIDE SEQUENCE</scope>
</reference>
<dbReference type="InterPro" id="IPR045864">
    <property type="entry name" value="aa-tRNA-synth_II/BPL/LPL"/>
</dbReference>
<dbReference type="InterPro" id="IPR003142">
    <property type="entry name" value="BPL_C"/>
</dbReference>
<evidence type="ECO:0000313" key="5">
    <source>
        <dbReference type="EMBL" id="VAW75036.1"/>
    </source>
</evidence>
<dbReference type="NCBIfam" id="NF008847">
    <property type="entry name" value="PRK11886.1-2"/>
    <property type="match status" value="1"/>
</dbReference>
<dbReference type="CDD" id="cd16442">
    <property type="entry name" value="BPL"/>
    <property type="match status" value="1"/>
</dbReference>
<dbReference type="AlphaFoldDB" id="A0A3B0Z2U5"/>
<dbReference type="PANTHER" id="PTHR12835:SF5">
    <property type="entry name" value="BIOTIN--PROTEIN LIGASE"/>
    <property type="match status" value="1"/>
</dbReference>
<dbReference type="Gene3D" id="1.10.10.10">
    <property type="entry name" value="Winged helix-like DNA-binding domain superfamily/Winged helix DNA-binding domain"/>
    <property type="match status" value="1"/>
</dbReference>
<evidence type="ECO:0000256" key="3">
    <source>
        <dbReference type="ARBA" id="ARBA00022840"/>
    </source>
</evidence>
<dbReference type="InterPro" id="IPR030855">
    <property type="entry name" value="Bifunct_BirA"/>
</dbReference>
<dbReference type="InterPro" id="IPR004143">
    <property type="entry name" value="BPL_LPL_catalytic"/>
</dbReference>
<evidence type="ECO:0000256" key="2">
    <source>
        <dbReference type="ARBA" id="ARBA00022741"/>
    </source>
</evidence>
<dbReference type="PANTHER" id="PTHR12835">
    <property type="entry name" value="BIOTIN PROTEIN LIGASE"/>
    <property type="match status" value="1"/>
</dbReference>
<dbReference type="Pfam" id="PF03099">
    <property type="entry name" value="BPL_LplA_LipB"/>
    <property type="match status" value="1"/>
</dbReference>
<dbReference type="Pfam" id="PF02237">
    <property type="entry name" value="BPL_C"/>
    <property type="match status" value="1"/>
</dbReference>
<dbReference type="Pfam" id="PF08279">
    <property type="entry name" value="HTH_11"/>
    <property type="match status" value="1"/>
</dbReference>
<dbReference type="GO" id="GO:0004077">
    <property type="term" value="F:biotin--[biotin carboxyl-carrier protein] ligase activity"/>
    <property type="evidence" value="ECO:0007669"/>
    <property type="project" value="UniProtKB-EC"/>
</dbReference>
<dbReference type="GO" id="GO:0006355">
    <property type="term" value="P:regulation of DNA-templated transcription"/>
    <property type="evidence" value="ECO:0007669"/>
    <property type="project" value="InterPro"/>
</dbReference>
<dbReference type="InterPro" id="IPR004408">
    <property type="entry name" value="Biotin_CoA_COase_ligase"/>
</dbReference>
<evidence type="ECO:0000259" key="4">
    <source>
        <dbReference type="PROSITE" id="PS51733"/>
    </source>
</evidence>
<dbReference type="InterPro" id="IPR036388">
    <property type="entry name" value="WH-like_DNA-bd_sf"/>
</dbReference>
<dbReference type="SUPFAM" id="SSF55681">
    <property type="entry name" value="Class II aaRS and biotin synthetases"/>
    <property type="match status" value="1"/>
</dbReference>
<dbReference type="SUPFAM" id="SSF50037">
    <property type="entry name" value="C-terminal domain of transcriptional repressors"/>
    <property type="match status" value="1"/>
</dbReference>
<name>A0A3B0Z2U5_9ZZZZ</name>
<dbReference type="InterPro" id="IPR008988">
    <property type="entry name" value="Transcriptional_repressor_C"/>
</dbReference>
<organism evidence="5">
    <name type="scientific">hydrothermal vent metagenome</name>
    <dbReference type="NCBI Taxonomy" id="652676"/>
    <lineage>
        <taxon>unclassified sequences</taxon>
        <taxon>metagenomes</taxon>
        <taxon>ecological metagenomes</taxon>
    </lineage>
</organism>
<evidence type="ECO:0000256" key="1">
    <source>
        <dbReference type="ARBA" id="ARBA00022598"/>
    </source>
</evidence>
<dbReference type="InterPro" id="IPR036390">
    <property type="entry name" value="WH_DNA-bd_sf"/>
</dbReference>
<keyword evidence="3" id="KW-0067">ATP-binding</keyword>
<feature type="domain" description="BPL/LPL catalytic" evidence="4">
    <location>
        <begin position="67"/>
        <end position="257"/>
    </location>
</feature>
<dbReference type="InterPro" id="IPR013196">
    <property type="entry name" value="HTH_11"/>
</dbReference>
<keyword evidence="2" id="KW-0547">Nucleotide-binding</keyword>
<protein>
    <submittedName>
        <fullName evidence="5">Biotin operon repressor / Biotin--protein ligase</fullName>
        <ecNumber evidence="5">6.3.4.9</ecNumber>
    </submittedName>
</protein>
<dbReference type="SUPFAM" id="SSF46785">
    <property type="entry name" value="Winged helix' DNA-binding domain"/>
    <property type="match status" value="1"/>
</dbReference>
<dbReference type="GO" id="GO:0005524">
    <property type="term" value="F:ATP binding"/>
    <property type="evidence" value="ECO:0007669"/>
    <property type="project" value="UniProtKB-KW"/>
</dbReference>
<sequence length="324" mass="35839">MRYRLIEFLVDGCFHSGERLAEQLGVSRAAVWKQIRRLSELGLDIHAVRGRGYRLAVPFEPLDAKIIRRQMAATLSQRIECLDVQREVDSSNDFLKRMHPPTERQGINVCLTEWQRAGRGRRGRDWISPYGANLYLSLACVLDEAVLQSGGLSLAVAIAVHRTLRELGVDGLGLKWPNDIYFNGRKLAGILLDLSGESGGNYQVIVGVGINLHMPDSAAGKIDQPWADLRANHLELQRNKLAGKLLENLVQVIDTFSRQGLAAFAEEWQRHDITAGLPVNLHTGQQQSISGVARGVDPHGALLIEQDGRIRAFHAGEVSVRLAG</sequence>
<dbReference type="EC" id="6.3.4.9" evidence="5"/>